<gene>
    <name evidence="1" type="ORF">M8C21_003953</name>
</gene>
<keyword evidence="2" id="KW-1185">Reference proteome</keyword>
<organism evidence="1 2">
    <name type="scientific">Ambrosia artemisiifolia</name>
    <name type="common">Common ragweed</name>
    <dbReference type="NCBI Taxonomy" id="4212"/>
    <lineage>
        <taxon>Eukaryota</taxon>
        <taxon>Viridiplantae</taxon>
        <taxon>Streptophyta</taxon>
        <taxon>Embryophyta</taxon>
        <taxon>Tracheophyta</taxon>
        <taxon>Spermatophyta</taxon>
        <taxon>Magnoliopsida</taxon>
        <taxon>eudicotyledons</taxon>
        <taxon>Gunneridae</taxon>
        <taxon>Pentapetalae</taxon>
        <taxon>asterids</taxon>
        <taxon>campanulids</taxon>
        <taxon>Asterales</taxon>
        <taxon>Asteraceae</taxon>
        <taxon>Asteroideae</taxon>
        <taxon>Heliantheae alliance</taxon>
        <taxon>Heliantheae</taxon>
        <taxon>Ambrosia</taxon>
    </lineage>
</organism>
<proteinExistence type="predicted"/>
<protein>
    <submittedName>
        <fullName evidence="1">Uncharacterized protein</fullName>
    </submittedName>
</protein>
<evidence type="ECO:0000313" key="2">
    <source>
        <dbReference type="Proteomes" id="UP001206925"/>
    </source>
</evidence>
<dbReference type="AlphaFoldDB" id="A0AAD5C9T1"/>
<dbReference type="EMBL" id="JAMZMK010009238">
    <property type="protein sequence ID" value="KAI7736566.1"/>
    <property type="molecule type" value="Genomic_DNA"/>
</dbReference>
<evidence type="ECO:0000313" key="1">
    <source>
        <dbReference type="EMBL" id="KAI7736566.1"/>
    </source>
</evidence>
<name>A0AAD5C9T1_AMBAR</name>
<reference evidence="1" key="1">
    <citation type="submission" date="2022-06" db="EMBL/GenBank/DDBJ databases">
        <title>Uncovering the hologenomic basis of an extraordinary plant invasion.</title>
        <authorList>
            <person name="Bieker V.C."/>
            <person name="Martin M.D."/>
            <person name="Gilbert T."/>
            <person name="Hodgins K."/>
            <person name="Battlay P."/>
            <person name="Petersen B."/>
            <person name="Wilson J."/>
        </authorList>
    </citation>
    <scope>NUCLEOTIDE SEQUENCE</scope>
    <source>
        <strain evidence="1">AA19_3_7</strain>
        <tissue evidence="1">Leaf</tissue>
    </source>
</reference>
<sequence length="114" mass="12611">MLPHLCSGNVRAVPNSVEVSGVHSSLFLSPRFQKLRFLYVLADRWCLVINHQLKNFIILAGEIGCNVMGDLFVDGEGIYKTLARLLFIELMVQDRLMSDVLSDGCSSEGSSHLG</sequence>
<accession>A0AAD5C9T1</accession>
<comment type="caution">
    <text evidence="1">The sequence shown here is derived from an EMBL/GenBank/DDBJ whole genome shotgun (WGS) entry which is preliminary data.</text>
</comment>
<dbReference type="Proteomes" id="UP001206925">
    <property type="component" value="Unassembled WGS sequence"/>
</dbReference>